<dbReference type="EMBL" id="VFIA01000077">
    <property type="protein sequence ID" value="MBC3795076.1"/>
    <property type="molecule type" value="Genomic_DNA"/>
</dbReference>
<reference evidence="1 2" key="1">
    <citation type="submission" date="2019-06" db="EMBL/GenBank/DDBJ databases">
        <title>Spirosoma utsteinense sp. nov. isolated from Antarctic ice-free soils.</title>
        <authorList>
            <person name="Tahon G."/>
        </authorList>
    </citation>
    <scope>NUCLEOTIDE SEQUENCE [LARGE SCALE GENOMIC DNA]</scope>
    <source>
        <strain evidence="1 2">LMG 31447</strain>
    </source>
</reference>
<accession>A0ABR6WET9</accession>
<gene>
    <name evidence="1" type="ORF">FH603_5609</name>
</gene>
<protein>
    <submittedName>
        <fullName evidence="1">Uncharacterized protein</fullName>
    </submittedName>
</protein>
<evidence type="ECO:0000313" key="2">
    <source>
        <dbReference type="Proteomes" id="UP000700732"/>
    </source>
</evidence>
<keyword evidence="2" id="KW-1185">Reference proteome</keyword>
<evidence type="ECO:0000313" key="1">
    <source>
        <dbReference type="EMBL" id="MBC3795076.1"/>
    </source>
</evidence>
<proteinExistence type="predicted"/>
<comment type="caution">
    <text evidence="1">The sequence shown here is derived from an EMBL/GenBank/DDBJ whole genome shotgun (WGS) entry which is preliminary data.</text>
</comment>
<organism evidence="1 2">
    <name type="scientific">Spirosoma utsteinense</name>
    <dbReference type="NCBI Taxonomy" id="2585773"/>
    <lineage>
        <taxon>Bacteria</taxon>
        <taxon>Pseudomonadati</taxon>
        <taxon>Bacteroidota</taxon>
        <taxon>Cytophagia</taxon>
        <taxon>Cytophagales</taxon>
        <taxon>Cytophagaceae</taxon>
        <taxon>Spirosoma</taxon>
    </lineage>
</organism>
<sequence length="76" mass="8739">MSNQRKVSTVDMINSKTLFLKELEESVRELNDVLAGNSQAQDAYELLDILDAVERRNEPTRPFEEVKNEILTSRSI</sequence>
<dbReference type="RefSeq" id="WP_186742198.1">
    <property type="nucleotide sequence ID" value="NZ_VFIA01000077.1"/>
</dbReference>
<dbReference type="Proteomes" id="UP000700732">
    <property type="component" value="Unassembled WGS sequence"/>
</dbReference>
<name>A0ABR6WET9_9BACT</name>